<dbReference type="Proteomes" id="UP000663881">
    <property type="component" value="Unassembled WGS sequence"/>
</dbReference>
<evidence type="ECO:0000313" key="1">
    <source>
        <dbReference type="EMBL" id="CAF1041545.1"/>
    </source>
</evidence>
<gene>
    <name evidence="2" type="ORF">OKA104_LOCUS7221</name>
    <name evidence="1" type="ORF">VCS650_LOCUS16897</name>
</gene>
<sequence>MTVHNELLPKSHKIFRSGSGLVLTLTENQINKIPYLVALVSSADFLKSTRDDQGYFIIHPNIDIKQFRFILDWFPCHFTQDIFIRLPDDYDTVSTIHHIDYLGLLNHSDPSLDEVDSSFFGLTYNPLTNLYTEVIRRSQMGDMAVRFAIALIREAYDVTDDKVHDRIYYYVMFIISAQTLFDPNIRHHVYNVAEHYFSLFNPCLIKRLNRLRNLQDKYAQMNRLKTNDQFREAKHTEEKNLTSLIDTYIHEKLSHPHQILQIHIPFDLYDYSDNERKDLFPPELKTTTVKLLQPLYKALVEIIYDRLQNQICRSLQYDVREAPFSSQSLDEPLDDSLRFSIWSRYFNSFITPKIRNTRQIGRHIIKQRMIRKLFENEVSKQEITYLVKDGLSHLRPILEQERRQLIHEIQALRAEEDALNTGNNHRSWHWPWWLLSSDRLEGKHQEVSVYHRLLDRFNRPSNFIPDICRDLREKLNEAAEKQVAGWISNTYAAYDLGRSISENILEHTDSTVYKTPRRNHQKFIYKPIPTIKSNVFRNRFY</sequence>
<evidence type="ECO:0000313" key="2">
    <source>
        <dbReference type="EMBL" id="CAF3613010.1"/>
    </source>
</evidence>
<organism evidence="2 3">
    <name type="scientific">Adineta steineri</name>
    <dbReference type="NCBI Taxonomy" id="433720"/>
    <lineage>
        <taxon>Eukaryota</taxon>
        <taxon>Metazoa</taxon>
        <taxon>Spiralia</taxon>
        <taxon>Gnathifera</taxon>
        <taxon>Rotifera</taxon>
        <taxon>Eurotatoria</taxon>
        <taxon>Bdelloidea</taxon>
        <taxon>Adinetida</taxon>
        <taxon>Adinetidae</taxon>
        <taxon>Adineta</taxon>
    </lineage>
</organism>
<dbReference type="OrthoDB" id="10051958at2759"/>
<dbReference type="AlphaFoldDB" id="A0A818NV51"/>
<proteinExistence type="predicted"/>
<dbReference type="Proteomes" id="UP000663891">
    <property type="component" value="Unassembled WGS sequence"/>
</dbReference>
<evidence type="ECO:0000313" key="3">
    <source>
        <dbReference type="Proteomes" id="UP000663881"/>
    </source>
</evidence>
<protein>
    <submittedName>
        <fullName evidence="2">Uncharacterized protein</fullName>
    </submittedName>
</protein>
<name>A0A818NV51_9BILA</name>
<accession>A0A818NV51</accession>
<reference evidence="2" key="1">
    <citation type="submission" date="2021-02" db="EMBL/GenBank/DDBJ databases">
        <authorList>
            <person name="Nowell W R."/>
        </authorList>
    </citation>
    <scope>NUCLEOTIDE SEQUENCE</scope>
</reference>
<comment type="caution">
    <text evidence="2">The sequence shown here is derived from an EMBL/GenBank/DDBJ whole genome shotgun (WGS) entry which is preliminary data.</text>
</comment>
<dbReference type="EMBL" id="CAJOAY010000274">
    <property type="protein sequence ID" value="CAF3613010.1"/>
    <property type="molecule type" value="Genomic_DNA"/>
</dbReference>
<dbReference type="EMBL" id="CAJNON010000153">
    <property type="protein sequence ID" value="CAF1041545.1"/>
    <property type="molecule type" value="Genomic_DNA"/>
</dbReference>